<comment type="caution">
    <text evidence="1">The sequence shown here is derived from an EMBL/GenBank/DDBJ whole genome shotgun (WGS) entry which is preliminary data.</text>
</comment>
<evidence type="ECO:0000313" key="2">
    <source>
        <dbReference type="Proteomes" id="UP000249696"/>
    </source>
</evidence>
<reference evidence="1 2" key="1">
    <citation type="submission" date="2018-06" db="EMBL/GenBank/DDBJ databases">
        <title>Genomic Encyclopedia of Archaeal and Bacterial Type Strains, Phase II (KMG-II): from individual species to whole genera.</title>
        <authorList>
            <person name="Goeker M."/>
        </authorList>
    </citation>
    <scope>NUCLEOTIDE SEQUENCE [LARGE SCALE GENOMIC DNA]</scope>
    <source>
        <strain evidence="1 2">DSM 23522</strain>
    </source>
</reference>
<keyword evidence="2" id="KW-1185">Reference proteome</keyword>
<evidence type="ECO:0000313" key="1">
    <source>
        <dbReference type="EMBL" id="RAJ09098.1"/>
    </source>
</evidence>
<evidence type="ECO:0008006" key="3">
    <source>
        <dbReference type="Google" id="ProtNLM"/>
    </source>
</evidence>
<protein>
    <recommendedName>
        <fullName evidence="3">HEAT repeat protein</fullName>
    </recommendedName>
</protein>
<dbReference type="InterPro" id="IPR016024">
    <property type="entry name" value="ARM-type_fold"/>
</dbReference>
<dbReference type="Proteomes" id="UP000249696">
    <property type="component" value="Unassembled WGS sequence"/>
</dbReference>
<proteinExistence type="predicted"/>
<name>A0A327QZA0_9FLAO</name>
<dbReference type="AlphaFoldDB" id="A0A327QZA0"/>
<sequence length="166" mass="19220">MRKYLEGGDLRTIGGVKFLVPLIRDQKDFDILFRYMYSKDRPIVMRAADTVEKSTLRHPEYLASHKSDLLGLLQSAEDKELKWHLSLLVSRLPLNDHELEIVLAKLKEWASDPAESRIVRVNALQALCDIKDQDPGLEKDFRTLIRKLQKEEIASINARIRKLKIS</sequence>
<dbReference type="SUPFAM" id="SSF48371">
    <property type="entry name" value="ARM repeat"/>
    <property type="match status" value="1"/>
</dbReference>
<accession>A0A327QZA0</accession>
<gene>
    <name evidence="1" type="ORF">LV92_03316</name>
</gene>
<organism evidence="1 2">
    <name type="scientific">Arenibacter echinorum</name>
    <dbReference type="NCBI Taxonomy" id="440515"/>
    <lineage>
        <taxon>Bacteria</taxon>
        <taxon>Pseudomonadati</taxon>
        <taxon>Bacteroidota</taxon>
        <taxon>Flavobacteriia</taxon>
        <taxon>Flavobacteriales</taxon>
        <taxon>Flavobacteriaceae</taxon>
        <taxon>Arenibacter</taxon>
    </lineage>
</organism>
<dbReference type="EMBL" id="QLLN01000006">
    <property type="protein sequence ID" value="RAJ09098.1"/>
    <property type="molecule type" value="Genomic_DNA"/>
</dbReference>